<feature type="region of interest" description="Disordered" evidence="1">
    <location>
        <begin position="1"/>
        <end position="24"/>
    </location>
</feature>
<dbReference type="AlphaFoldDB" id="A0A1I5U7Y1"/>
<reference evidence="3" key="1">
    <citation type="submission" date="2016-10" db="EMBL/GenBank/DDBJ databases">
        <authorList>
            <person name="Varghese N."/>
            <person name="Submissions S."/>
        </authorList>
    </citation>
    <scope>NUCLEOTIDE SEQUENCE [LARGE SCALE GENOMIC DNA]</scope>
    <source>
        <strain evidence="3">DSM 17834</strain>
    </source>
</reference>
<evidence type="ECO:0000256" key="1">
    <source>
        <dbReference type="SAM" id="MobiDB-lite"/>
    </source>
</evidence>
<evidence type="ECO:0000313" key="2">
    <source>
        <dbReference type="EMBL" id="SFP91338.1"/>
    </source>
</evidence>
<protein>
    <submittedName>
        <fullName evidence="2">Putative MetA-pathway of phenol degradation</fullName>
    </submittedName>
</protein>
<organism evidence="2 3">
    <name type="scientific">Pseudomonas borbori</name>
    <dbReference type="NCBI Taxonomy" id="289003"/>
    <lineage>
        <taxon>Bacteria</taxon>
        <taxon>Pseudomonadati</taxon>
        <taxon>Pseudomonadota</taxon>
        <taxon>Gammaproteobacteria</taxon>
        <taxon>Pseudomonadales</taxon>
        <taxon>Pseudomonadaceae</taxon>
        <taxon>Pseudomonas</taxon>
    </lineage>
</organism>
<evidence type="ECO:0000313" key="3">
    <source>
        <dbReference type="Proteomes" id="UP000198784"/>
    </source>
</evidence>
<dbReference type="STRING" id="289003.SAMN05216190_12420"/>
<accession>A0A1I5U7Y1</accession>
<sequence>MLPITPMPLHAGRPLKNVGEAGKTRQKQARKRSLLAVNEHSEPVFNAVLPTQVVFQRPAGARQADAKIWIALWGLLLLGALLSWGRPAQALDLDAGDYVPAAADTTLGLLYLQYAERDHLYRDGDKLSGSAGLDSQIGILRLVHYSDLGGYRVAPQILLPFGRLDGRHDGGALGDSSGMADPILAMPIWLLNQPEKRRFFGITPYLFVPLGSYDHDRALNLGENRWKFNLQAGYVTGLGDKLALDLAADVTVYGRNHSYGAHKWTHRQKPSYQYQGFLRYPLRDNLDLRVGLSHQSGGENRMEQSWLDDSQRSSKWSAGFAWFFLPGTQLAATVGRDIAVEHGFREDSRLNIRLLQVF</sequence>
<name>A0A1I5U7Y1_9PSED</name>
<dbReference type="Proteomes" id="UP000198784">
    <property type="component" value="Unassembled WGS sequence"/>
</dbReference>
<proteinExistence type="predicted"/>
<keyword evidence="3" id="KW-1185">Reference proteome</keyword>
<dbReference type="Pfam" id="PF13557">
    <property type="entry name" value="Phenol_MetA_deg"/>
    <property type="match status" value="1"/>
</dbReference>
<dbReference type="InterPro" id="IPR025737">
    <property type="entry name" value="FApF"/>
</dbReference>
<dbReference type="EMBL" id="FOWX01000024">
    <property type="protein sequence ID" value="SFP91338.1"/>
    <property type="molecule type" value="Genomic_DNA"/>
</dbReference>
<gene>
    <name evidence="2" type="ORF">SAMN05216190_12420</name>
</gene>